<keyword evidence="1" id="KW-0812">Transmembrane</keyword>
<protein>
    <recommendedName>
        <fullName evidence="3">YiaAB two helix domain-containing protein</fullName>
    </recommendedName>
</protein>
<keyword evidence="1" id="KW-1133">Transmembrane helix</keyword>
<dbReference type="RefSeq" id="WP_354635673.1">
    <property type="nucleotide sequence ID" value="NZ_CP159837.1"/>
</dbReference>
<organism evidence="2">
    <name type="scientific">Planktothricoides raciborskii GIHE-MW2</name>
    <dbReference type="NCBI Taxonomy" id="2792601"/>
    <lineage>
        <taxon>Bacteria</taxon>
        <taxon>Bacillati</taxon>
        <taxon>Cyanobacteriota</taxon>
        <taxon>Cyanophyceae</taxon>
        <taxon>Oscillatoriophycideae</taxon>
        <taxon>Oscillatoriales</taxon>
        <taxon>Oscillatoriaceae</taxon>
        <taxon>Planktothricoides</taxon>
    </lineage>
</organism>
<name>A0AAU8JFH8_9CYAN</name>
<gene>
    <name evidence="2" type="ORF">ABWT76_000807</name>
</gene>
<feature type="transmembrane region" description="Helical" evidence="1">
    <location>
        <begin position="12"/>
        <end position="33"/>
    </location>
</feature>
<sequence length="87" mass="9977">MSNNFQNIEFKTTIIIWIFALAGLVISIPLISISETMNLLPFAIIISATTLTIFIWNKSDHKKIADLQKRTEILEEALIQHDSDKKY</sequence>
<dbReference type="EMBL" id="CP159837">
    <property type="protein sequence ID" value="XCM37990.1"/>
    <property type="molecule type" value="Genomic_DNA"/>
</dbReference>
<evidence type="ECO:0000313" key="2">
    <source>
        <dbReference type="EMBL" id="XCM37990.1"/>
    </source>
</evidence>
<keyword evidence="1" id="KW-0472">Membrane</keyword>
<dbReference type="AlphaFoldDB" id="A0AAU8JFH8"/>
<reference evidence="2" key="1">
    <citation type="submission" date="2024-07" db="EMBL/GenBank/DDBJ databases">
        <authorList>
            <person name="Kim Y.J."/>
            <person name="Jeong J.Y."/>
        </authorList>
    </citation>
    <scope>NUCLEOTIDE SEQUENCE</scope>
    <source>
        <strain evidence="2">GIHE-MW2</strain>
    </source>
</reference>
<evidence type="ECO:0000256" key="1">
    <source>
        <dbReference type="SAM" id="Phobius"/>
    </source>
</evidence>
<accession>A0AAU8JFH8</accession>
<proteinExistence type="predicted"/>
<feature type="transmembrane region" description="Helical" evidence="1">
    <location>
        <begin position="39"/>
        <end position="56"/>
    </location>
</feature>
<evidence type="ECO:0008006" key="3">
    <source>
        <dbReference type="Google" id="ProtNLM"/>
    </source>
</evidence>